<dbReference type="SUPFAM" id="SSF48208">
    <property type="entry name" value="Six-hairpin glycosidases"/>
    <property type="match status" value="1"/>
</dbReference>
<keyword evidence="5 6" id="KW-0326">Glycosidase</keyword>
<evidence type="ECO:0000313" key="8">
    <source>
        <dbReference type="RefSeq" id="XP_015867291.1"/>
    </source>
</evidence>
<dbReference type="Proteomes" id="UP001652623">
    <property type="component" value="Chromosome 11"/>
</dbReference>
<keyword evidence="3 6" id="KW-0378">Hydrolase</keyword>
<dbReference type="GO" id="GO:0005987">
    <property type="term" value="P:sucrose catabolic process"/>
    <property type="evidence" value="ECO:0007669"/>
    <property type="project" value="TreeGrafter"/>
</dbReference>
<dbReference type="GO" id="GO:0004575">
    <property type="term" value="F:sucrose alpha-glucosidase activity"/>
    <property type="evidence" value="ECO:0007669"/>
    <property type="project" value="TreeGrafter"/>
</dbReference>
<evidence type="ECO:0000256" key="6">
    <source>
        <dbReference type="RuleBase" id="RU367047"/>
    </source>
</evidence>
<dbReference type="GeneID" id="107404805"/>
<accession>A0A6P4AT64</accession>
<evidence type="ECO:0000256" key="1">
    <source>
        <dbReference type="ARBA" id="ARBA00000094"/>
    </source>
</evidence>
<keyword evidence="7" id="KW-1185">Reference proteome</keyword>
<name>A0A6P4AT64_ZIZJJ</name>
<dbReference type="PANTHER" id="PTHR31916:SF49">
    <property type="entry name" value="ALKALINE_NEUTRAL INVERTASE C, MITOCHONDRIAL"/>
    <property type="match status" value="1"/>
</dbReference>
<dbReference type="InterPro" id="IPR024746">
    <property type="entry name" value="Glyco_hydro_100"/>
</dbReference>
<dbReference type="FunFam" id="1.50.10.10:FF:000001">
    <property type="entry name" value="probable alkaline/neutral invertase B"/>
    <property type="match status" value="1"/>
</dbReference>
<dbReference type="KEGG" id="zju:107404805"/>
<sequence length="685" mass="77325">MSGSCCIGISNMKPCCRILIGSKSCSFFGVSSRKLNNHSVVDNLSKLQFKSTRKRRYRSCSSRIVGHIRVIDQDRRAFSVSDPNWGQSKVFSGVYINNGGRGGSSRRGVLVVPKVASDFRNHSTSVEANNINDKNFERIYVQGGFNVKPLVIERIETGPNDVVKEDDPIVGVTGSNVNIDDLKGLNEPKVFEREVSEIEKEAWRLLQDSVVTYCGNPVGTLAAKDPADKQPLNYDQVFIRDFVPSALAFLLKGETEIVKNFLLHTLQLQSWEKTVDCHSPGQGLMPASFKVRTVPLDGSDGSFEEVLDPDFGESAIGRVAPVDSGLWWIILLRAYGKITGDYGLQERVDVQTGIRLILNLCLSDGFDMFPTLLVTDGSCMIDRRMGIHGHPLEIQALFYSALRCSREMLIVNDNTKNLVAAINNRLSALSFHIREYYWVDMKKINEIYRYKTEEYSTDAINKFNIYPDQIPSWLVDWIPEEGGYLIGNLQPAHMDFRFFTLGNLWAIVSSLGTSNQNEGILNLIESKWDDLMGQMPLKICYPALEYEEWRIITGGDPKNTPWSYHNGGSWPTLLWQFTLACIKMGKPELAQKAVALAEKRLAADQWPEYYDTRNGRFIGKQSRLFQTWTIAGFLASKMLLENPQRASLLFWEEDYELLQTCVCALGKTGGRRKCSRFNSRSQILV</sequence>
<evidence type="ECO:0000313" key="7">
    <source>
        <dbReference type="Proteomes" id="UP001652623"/>
    </source>
</evidence>
<dbReference type="GO" id="GO:0005739">
    <property type="term" value="C:mitochondrion"/>
    <property type="evidence" value="ECO:0007669"/>
    <property type="project" value="TreeGrafter"/>
</dbReference>
<dbReference type="PANTHER" id="PTHR31916">
    <property type="match status" value="1"/>
</dbReference>
<comment type="catalytic activity">
    <reaction evidence="1 6">
        <text>Hydrolysis of terminal non-reducing beta-D-fructofuranoside residues in beta-D-fructofuranosides.</text>
        <dbReference type="EC" id="3.2.1.26"/>
    </reaction>
</comment>
<proteinExistence type="inferred from homology"/>
<evidence type="ECO:0000256" key="5">
    <source>
        <dbReference type="ARBA" id="ARBA00023295"/>
    </source>
</evidence>
<gene>
    <name evidence="8" type="primary">LOC107404805</name>
</gene>
<dbReference type="Pfam" id="PF12899">
    <property type="entry name" value="Glyco_hydro_100"/>
    <property type="match status" value="1"/>
</dbReference>
<keyword evidence="4 6" id="KW-0119">Carbohydrate metabolism</keyword>
<dbReference type="Gene3D" id="1.50.10.10">
    <property type="match status" value="1"/>
</dbReference>
<comment type="function">
    <text evidence="6">Invertase that cleaves sucrose into glucose and fructose.</text>
</comment>
<dbReference type="InterPro" id="IPR008928">
    <property type="entry name" value="6-hairpin_glycosidase_sf"/>
</dbReference>
<dbReference type="GO" id="GO:0033926">
    <property type="term" value="F:endo-alpha-N-acetylgalactosaminidase activity"/>
    <property type="evidence" value="ECO:0007669"/>
    <property type="project" value="UniProtKB-UniRule"/>
</dbReference>
<dbReference type="EC" id="3.2.1.26" evidence="6"/>
<organism evidence="7 8">
    <name type="scientific">Ziziphus jujuba</name>
    <name type="common">Chinese jujube</name>
    <name type="synonym">Ziziphus sativa</name>
    <dbReference type="NCBI Taxonomy" id="326968"/>
    <lineage>
        <taxon>Eukaryota</taxon>
        <taxon>Viridiplantae</taxon>
        <taxon>Streptophyta</taxon>
        <taxon>Embryophyta</taxon>
        <taxon>Tracheophyta</taxon>
        <taxon>Spermatophyta</taxon>
        <taxon>Magnoliopsida</taxon>
        <taxon>eudicotyledons</taxon>
        <taxon>Gunneridae</taxon>
        <taxon>Pentapetalae</taxon>
        <taxon>rosids</taxon>
        <taxon>fabids</taxon>
        <taxon>Rosales</taxon>
        <taxon>Rhamnaceae</taxon>
        <taxon>Paliureae</taxon>
        <taxon>Ziziphus</taxon>
    </lineage>
</organism>
<dbReference type="AlphaFoldDB" id="A0A6P4AT64"/>
<protein>
    <recommendedName>
        <fullName evidence="6">Alkaline/neutral invertase</fullName>
        <ecNumber evidence="6">3.2.1.26</ecNumber>
    </recommendedName>
</protein>
<evidence type="ECO:0000256" key="4">
    <source>
        <dbReference type="ARBA" id="ARBA00023277"/>
    </source>
</evidence>
<dbReference type="InterPro" id="IPR012341">
    <property type="entry name" value="6hp_glycosidase-like_sf"/>
</dbReference>
<dbReference type="RefSeq" id="XP_015867291.1">
    <property type="nucleotide sequence ID" value="XM_016011805.4"/>
</dbReference>
<evidence type="ECO:0000256" key="2">
    <source>
        <dbReference type="ARBA" id="ARBA00007671"/>
    </source>
</evidence>
<evidence type="ECO:0000256" key="3">
    <source>
        <dbReference type="ARBA" id="ARBA00022801"/>
    </source>
</evidence>
<comment type="similarity">
    <text evidence="2 6">Belongs to the glycosyl hydrolase 100 family.</text>
</comment>
<reference evidence="8" key="1">
    <citation type="submission" date="2025-08" db="UniProtKB">
        <authorList>
            <consortium name="RefSeq"/>
        </authorList>
    </citation>
    <scope>IDENTIFICATION</scope>
    <source>
        <tissue evidence="8">Seedling</tissue>
    </source>
</reference>